<reference evidence="3" key="1">
    <citation type="journal article" date="2021" name="Nat. Commun.">
        <title>Genetic determinants of endophytism in the Arabidopsis root mycobiome.</title>
        <authorList>
            <person name="Mesny F."/>
            <person name="Miyauchi S."/>
            <person name="Thiergart T."/>
            <person name="Pickel B."/>
            <person name="Atanasova L."/>
            <person name="Karlsson M."/>
            <person name="Huettel B."/>
            <person name="Barry K.W."/>
            <person name="Haridas S."/>
            <person name="Chen C."/>
            <person name="Bauer D."/>
            <person name="Andreopoulos W."/>
            <person name="Pangilinan J."/>
            <person name="LaButti K."/>
            <person name="Riley R."/>
            <person name="Lipzen A."/>
            <person name="Clum A."/>
            <person name="Drula E."/>
            <person name="Henrissat B."/>
            <person name="Kohler A."/>
            <person name="Grigoriev I.V."/>
            <person name="Martin F.M."/>
            <person name="Hacquard S."/>
        </authorList>
    </citation>
    <scope>NUCLEOTIDE SEQUENCE</scope>
    <source>
        <strain evidence="3">FSSC 5 MPI-SDFR-AT-0091</strain>
    </source>
</reference>
<sequence>MLNRPGFLIRRLITPQRSQQPREREREGNDNGNGNDDNDFTDSCEELSSCCAKKSTQRKTRATKSRLPIPKKKPPAAAPITIQRIHSVHRISHPVPPPPAHRSQSVSTVSLRSCEGQRAAALDALTGNVPANRRAASGLCLAEAQHGRAHSHSSRHGPYAQPPRSRNGRPSPASSDAHLYRDSPRAPTTVSLSDHSADRNEVGPTDSLTSRSRYDSQSSGESSDTVDRLIRETDEAFIAVGSALQDARHASQGSALLHTPPSPPSPPSPPGLPALHKHSKSMPLTTDFPRHPRWREESSSSPSPRPSPDRRASVKKPQRKKNHHLQGGHRFSKSPIRAPRWTLSENVTDILTGQRFRRIEADEMLTPDRIEALRRKREEAQQLDEERLKHRYSSDSARSMASDNSETDVEPFHLDELASRIGASAVGNSAASARTASPSLTPDLDRGNQIFSKQEGSMGDDESIKSVKDKTEAVEAPVTPQLPPKNPARFGVEPLRKLPSIPEVMVTTPDNTQLEPSTSRQSLEKTGLKAEENDEFFYLKSTPFTLTKPSFRHGPITFAKSEMVKGIKTMDDTLDWTAFQMAILGGAGDLLQDMSNEEDMKQVEEITSWFESFGFETYGTLVPEDVPSMRSSSRSTVSSTPSTIDTDIDLPIPVGAEFPSGFWNAPAPSDALDMDKKAKFFNSTGLKRWVGEGRPKRPSSHSSVESLPPSPMMPLVVHMADGEDDTTTTETVPMGYNLGHDLGDFLRWEAEYYCLAEPVKTQRMCQVVYSPRVLFILSVFLTFLLTIISIALGLRWAREGLYSREDASEYFRHKKCRPRWAEEFYGKHGGGSRPFHHRRMPWHLFFFSTVVFIYVFVLWGVGGIGGYHPSGPGLSTSSFEVQLYFEDVDVRKRFFRVTPDVDYKDVGKKNWVQKKLRKIGEFFKSRETYPKLSLAVRSFLIHTVYELIFITQLMGAAPLEEAAGTLTGSKPLAFTTLGVPGFNERSVNLVAGFIFFNWLVFVGLPSALLDVIFYVTAGRPVNEKEHVMAPSTMFLSLGFLYVWLYL</sequence>
<evidence type="ECO:0000313" key="3">
    <source>
        <dbReference type="EMBL" id="KAH7273407.1"/>
    </source>
</evidence>
<dbReference type="EMBL" id="JAGTJS010000002">
    <property type="protein sequence ID" value="KAH7273407.1"/>
    <property type="molecule type" value="Genomic_DNA"/>
</dbReference>
<feature type="transmembrane region" description="Helical" evidence="2">
    <location>
        <begin position="989"/>
        <end position="1015"/>
    </location>
</feature>
<feature type="region of interest" description="Disordered" evidence="1">
    <location>
        <begin position="429"/>
        <end position="463"/>
    </location>
</feature>
<keyword evidence="2" id="KW-0472">Membrane</keyword>
<feature type="compositionally biased region" description="Polar residues" evidence="1">
    <location>
        <begin position="206"/>
        <end position="223"/>
    </location>
</feature>
<feature type="region of interest" description="Disordered" evidence="1">
    <location>
        <begin position="1"/>
        <end position="77"/>
    </location>
</feature>
<feature type="compositionally biased region" description="Acidic residues" evidence="1">
    <location>
        <begin position="36"/>
        <end position="45"/>
    </location>
</feature>
<protein>
    <submittedName>
        <fullName evidence="3">Uncharacterized protein</fullName>
    </submittedName>
</protein>
<feature type="compositionally biased region" description="Polar residues" evidence="1">
    <location>
        <begin position="508"/>
        <end position="521"/>
    </location>
</feature>
<feature type="compositionally biased region" description="Basic and acidic residues" evidence="1">
    <location>
        <begin position="288"/>
        <end position="298"/>
    </location>
</feature>
<feature type="region of interest" description="Disordered" evidence="1">
    <location>
        <begin position="143"/>
        <end position="227"/>
    </location>
</feature>
<feature type="region of interest" description="Disordered" evidence="1">
    <location>
        <begin position="377"/>
        <end position="407"/>
    </location>
</feature>
<proteinExistence type="predicted"/>
<name>A0A9P9L389_FUSSL</name>
<comment type="caution">
    <text evidence="3">The sequence shown here is derived from an EMBL/GenBank/DDBJ whole genome shotgun (WGS) entry which is preliminary data.</text>
</comment>
<gene>
    <name evidence="3" type="ORF">B0J15DRAFT_541368</name>
</gene>
<dbReference type="OrthoDB" id="5244857at2759"/>
<feature type="compositionally biased region" description="Basic and acidic residues" evidence="1">
    <location>
        <begin position="20"/>
        <end position="29"/>
    </location>
</feature>
<feature type="transmembrane region" description="Helical" evidence="2">
    <location>
        <begin position="773"/>
        <end position="794"/>
    </location>
</feature>
<keyword evidence="2" id="KW-0812">Transmembrane</keyword>
<evidence type="ECO:0000313" key="4">
    <source>
        <dbReference type="Proteomes" id="UP000736672"/>
    </source>
</evidence>
<feature type="region of interest" description="Disordered" evidence="1">
    <location>
        <begin position="248"/>
        <end position="338"/>
    </location>
</feature>
<feature type="region of interest" description="Disordered" evidence="1">
    <location>
        <begin position="626"/>
        <end position="650"/>
    </location>
</feature>
<dbReference type="AlphaFoldDB" id="A0A9P9L389"/>
<feature type="transmembrane region" description="Helical" evidence="2">
    <location>
        <begin position="842"/>
        <end position="862"/>
    </location>
</feature>
<keyword evidence="4" id="KW-1185">Reference proteome</keyword>
<feature type="compositionally biased region" description="Low complexity" evidence="1">
    <location>
        <begin position="626"/>
        <end position="642"/>
    </location>
</feature>
<feature type="compositionally biased region" description="Pro residues" evidence="1">
    <location>
        <begin position="260"/>
        <end position="272"/>
    </location>
</feature>
<evidence type="ECO:0000256" key="1">
    <source>
        <dbReference type="SAM" id="MobiDB-lite"/>
    </source>
</evidence>
<feature type="region of interest" description="Disordered" evidence="1">
    <location>
        <begin position="508"/>
        <end position="527"/>
    </location>
</feature>
<dbReference type="Proteomes" id="UP000736672">
    <property type="component" value="Unassembled WGS sequence"/>
</dbReference>
<feature type="compositionally biased region" description="Polar residues" evidence="1">
    <location>
        <begin position="394"/>
        <end position="404"/>
    </location>
</feature>
<feature type="transmembrane region" description="Helical" evidence="2">
    <location>
        <begin position="1027"/>
        <end position="1045"/>
    </location>
</feature>
<evidence type="ECO:0000256" key="2">
    <source>
        <dbReference type="SAM" id="Phobius"/>
    </source>
</evidence>
<keyword evidence="2" id="KW-1133">Transmembrane helix</keyword>
<feature type="compositionally biased region" description="Basic residues" evidence="1">
    <location>
        <begin position="313"/>
        <end position="332"/>
    </location>
</feature>
<feature type="compositionally biased region" description="Basic and acidic residues" evidence="1">
    <location>
        <begin position="377"/>
        <end position="388"/>
    </location>
</feature>
<organism evidence="3 4">
    <name type="scientific">Fusarium solani</name>
    <name type="common">Filamentous fungus</name>
    <dbReference type="NCBI Taxonomy" id="169388"/>
    <lineage>
        <taxon>Eukaryota</taxon>
        <taxon>Fungi</taxon>
        <taxon>Dikarya</taxon>
        <taxon>Ascomycota</taxon>
        <taxon>Pezizomycotina</taxon>
        <taxon>Sordariomycetes</taxon>
        <taxon>Hypocreomycetidae</taxon>
        <taxon>Hypocreales</taxon>
        <taxon>Nectriaceae</taxon>
        <taxon>Fusarium</taxon>
        <taxon>Fusarium solani species complex</taxon>
    </lineage>
</organism>
<feature type="compositionally biased region" description="Basic residues" evidence="1">
    <location>
        <begin position="55"/>
        <end position="74"/>
    </location>
</feature>
<accession>A0A9P9L389</accession>